<comment type="catalytic activity">
    <reaction evidence="11">
        <text>(S)-2,3,4,5-tetrahydrodipicolinate + NAD(+) + H2O = (2S,4S)-4-hydroxy-2,3,4,5-tetrahydrodipicolinate + NADH + H(+)</text>
        <dbReference type="Rhea" id="RHEA:35323"/>
        <dbReference type="ChEBI" id="CHEBI:15377"/>
        <dbReference type="ChEBI" id="CHEBI:15378"/>
        <dbReference type="ChEBI" id="CHEBI:16845"/>
        <dbReference type="ChEBI" id="CHEBI:57540"/>
        <dbReference type="ChEBI" id="CHEBI:57945"/>
        <dbReference type="ChEBI" id="CHEBI:67139"/>
        <dbReference type="EC" id="1.17.1.8"/>
    </reaction>
</comment>
<organism evidence="14 15">
    <name type="scientific">Kitasatospora aureofaciens</name>
    <name type="common">Streptomyces aureofaciens</name>
    <dbReference type="NCBI Taxonomy" id="1894"/>
    <lineage>
        <taxon>Bacteria</taxon>
        <taxon>Bacillati</taxon>
        <taxon>Actinomycetota</taxon>
        <taxon>Actinomycetes</taxon>
        <taxon>Kitasatosporales</taxon>
        <taxon>Streptomycetaceae</taxon>
        <taxon>Kitasatospora</taxon>
    </lineage>
</organism>
<evidence type="ECO:0000256" key="3">
    <source>
        <dbReference type="ARBA" id="ARBA00022857"/>
    </source>
</evidence>
<evidence type="ECO:0000256" key="1">
    <source>
        <dbReference type="ARBA" id="ARBA00006642"/>
    </source>
</evidence>
<feature type="domain" description="Dihydrodipicolinate reductase C-terminal" evidence="13">
    <location>
        <begin position="130"/>
        <end position="244"/>
    </location>
</feature>
<dbReference type="SUPFAM" id="SSF51735">
    <property type="entry name" value="NAD(P)-binding Rossmann-fold domains"/>
    <property type="match status" value="1"/>
</dbReference>
<protein>
    <recommendedName>
        <fullName evidence="9">4-hydroxy-tetrahydrodipicolinate reductase</fullName>
        <ecNumber evidence="9">1.17.1.8</ecNumber>
    </recommendedName>
</protein>
<dbReference type="InterPro" id="IPR000846">
    <property type="entry name" value="DapB_N"/>
</dbReference>
<dbReference type="InterPro" id="IPR036291">
    <property type="entry name" value="NAD(P)-bd_dom_sf"/>
</dbReference>
<sequence>MTVPVPVPVAVCGLTGRMAGVVRQAVLDAPDLALSARLSLRPPAPDPAEANPPAPVVHRLADLPDAHPVVVDFTAEEATAELLDQARTVPCALVIGTSGLGERHQRLLAEVGRSRAVVVAANYSLALLAVTRFVEDLAAQSDDSWNAGVGDLHFAGKRDRPSGTARHLAAAWQGARGPGAPAPDITSFRLGDALSEHRVVAAGSGEHVEVLHRMADRRAFLPGVLRAIRYAATAGPGVRGLADVVREPVPVRR</sequence>
<name>A0A1E7NH17_KITAU</name>
<dbReference type="PIRSF" id="PIRSF000161">
    <property type="entry name" value="DHPR"/>
    <property type="match status" value="1"/>
</dbReference>
<dbReference type="Gene3D" id="3.30.360.10">
    <property type="entry name" value="Dihydrodipicolinate Reductase, domain 2"/>
    <property type="match status" value="1"/>
</dbReference>
<evidence type="ECO:0000256" key="9">
    <source>
        <dbReference type="ARBA" id="ARBA00038983"/>
    </source>
</evidence>
<dbReference type="InterPro" id="IPR023940">
    <property type="entry name" value="DHDPR_bac"/>
</dbReference>
<dbReference type="AlphaFoldDB" id="A0A1E7NH17"/>
<gene>
    <name evidence="14" type="ORF">HS99_0003630</name>
</gene>
<keyword evidence="3" id="KW-0521">NADP</keyword>
<evidence type="ECO:0000256" key="5">
    <source>
        <dbReference type="ARBA" id="ARBA00023002"/>
    </source>
</evidence>
<keyword evidence="2" id="KW-0028">Amino-acid biosynthesis</keyword>
<evidence type="ECO:0000256" key="7">
    <source>
        <dbReference type="ARBA" id="ARBA00023154"/>
    </source>
</evidence>
<comment type="catalytic activity">
    <reaction evidence="10">
        <text>(S)-2,3,4,5-tetrahydrodipicolinate + NADP(+) + H2O = (2S,4S)-4-hydroxy-2,3,4,5-tetrahydrodipicolinate + NADPH + H(+)</text>
        <dbReference type="Rhea" id="RHEA:35331"/>
        <dbReference type="ChEBI" id="CHEBI:15377"/>
        <dbReference type="ChEBI" id="CHEBI:15378"/>
        <dbReference type="ChEBI" id="CHEBI:16845"/>
        <dbReference type="ChEBI" id="CHEBI:57783"/>
        <dbReference type="ChEBI" id="CHEBI:58349"/>
        <dbReference type="ChEBI" id="CHEBI:67139"/>
        <dbReference type="EC" id="1.17.1.8"/>
    </reaction>
</comment>
<evidence type="ECO:0000256" key="11">
    <source>
        <dbReference type="ARBA" id="ARBA00049396"/>
    </source>
</evidence>
<dbReference type="OrthoDB" id="9790352at2"/>
<dbReference type="PANTHER" id="PTHR20836:SF0">
    <property type="entry name" value="4-HYDROXY-TETRAHYDRODIPICOLINATE REDUCTASE 1, CHLOROPLASTIC-RELATED"/>
    <property type="match status" value="1"/>
</dbReference>
<feature type="domain" description="Dihydrodipicolinate reductase N-terminal" evidence="12">
    <location>
        <begin position="8"/>
        <end position="123"/>
    </location>
</feature>
<dbReference type="Pfam" id="PF05173">
    <property type="entry name" value="DapB_C"/>
    <property type="match status" value="1"/>
</dbReference>
<evidence type="ECO:0000256" key="8">
    <source>
        <dbReference type="ARBA" id="ARBA00037922"/>
    </source>
</evidence>
<comment type="pathway">
    <text evidence="8">Amino-acid biosynthesis; L-lysine biosynthesis via DAP pathway; (S)-tetrahydrodipicolinate from L-aspartate: step 4/4.</text>
</comment>
<comment type="caution">
    <text evidence="14">The sequence shown here is derived from an EMBL/GenBank/DDBJ whole genome shotgun (WGS) entry which is preliminary data.</text>
</comment>
<keyword evidence="7" id="KW-0457">Lysine biosynthesis</keyword>
<evidence type="ECO:0000256" key="6">
    <source>
        <dbReference type="ARBA" id="ARBA00023027"/>
    </source>
</evidence>
<evidence type="ECO:0000256" key="10">
    <source>
        <dbReference type="ARBA" id="ARBA00049080"/>
    </source>
</evidence>
<keyword evidence="6" id="KW-0520">NAD</keyword>
<evidence type="ECO:0000259" key="12">
    <source>
        <dbReference type="Pfam" id="PF01113"/>
    </source>
</evidence>
<reference evidence="14" key="1">
    <citation type="submission" date="2016-08" db="EMBL/GenBank/DDBJ databases">
        <title>Sequencing, Assembly and Comparative Genomics of S. aureofaciens ATCC 10762.</title>
        <authorList>
            <person name="Gradnigo J.S."/>
            <person name="Johnson N."/>
            <person name="Somerville G.A."/>
        </authorList>
    </citation>
    <scope>NUCLEOTIDE SEQUENCE [LARGE SCALE GENOMIC DNA]</scope>
    <source>
        <strain evidence="14">ATCC 10762</strain>
    </source>
</reference>
<dbReference type="SUPFAM" id="SSF55347">
    <property type="entry name" value="Glyceraldehyde-3-phosphate dehydrogenase-like, C-terminal domain"/>
    <property type="match status" value="1"/>
</dbReference>
<dbReference type="RefSeq" id="WP_030279545.1">
    <property type="nucleotide sequence ID" value="NZ_JBEZYM010000044.1"/>
</dbReference>
<dbReference type="PANTHER" id="PTHR20836">
    <property type="entry name" value="DIHYDRODIPICOLINATE REDUCTASE"/>
    <property type="match status" value="1"/>
</dbReference>
<comment type="similarity">
    <text evidence="1">Belongs to the DapB family.</text>
</comment>
<evidence type="ECO:0000256" key="2">
    <source>
        <dbReference type="ARBA" id="ARBA00022605"/>
    </source>
</evidence>
<evidence type="ECO:0000313" key="15">
    <source>
        <dbReference type="Proteomes" id="UP000037395"/>
    </source>
</evidence>
<dbReference type="Proteomes" id="UP000037395">
    <property type="component" value="Unassembled WGS sequence"/>
</dbReference>
<accession>A0A1E7NH17</accession>
<dbReference type="GO" id="GO:0008839">
    <property type="term" value="F:4-hydroxy-tetrahydrodipicolinate reductase"/>
    <property type="evidence" value="ECO:0007669"/>
    <property type="project" value="UniProtKB-EC"/>
</dbReference>
<dbReference type="EMBL" id="JPRF03000001">
    <property type="protein sequence ID" value="OEV39753.1"/>
    <property type="molecule type" value="Genomic_DNA"/>
</dbReference>
<proteinExistence type="inferred from homology"/>
<evidence type="ECO:0000313" key="14">
    <source>
        <dbReference type="EMBL" id="OEV39753.1"/>
    </source>
</evidence>
<evidence type="ECO:0000259" key="13">
    <source>
        <dbReference type="Pfam" id="PF05173"/>
    </source>
</evidence>
<keyword evidence="15" id="KW-1185">Reference proteome</keyword>
<keyword evidence="4" id="KW-0220">Diaminopimelate biosynthesis</keyword>
<keyword evidence="5" id="KW-0560">Oxidoreductase</keyword>
<dbReference type="EC" id="1.17.1.8" evidence="9"/>
<dbReference type="Pfam" id="PF01113">
    <property type="entry name" value="DapB_N"/>
    <property type="match status" value="1"/>
</dbReference>
<dbReference type="GO" id="GO:0019877">
    <property type="term" value="P:diaminopimelate biosynthetic process"/>
    <property type="evidence" value="ECO:0007669"/>
    <property type="project" value="UniProtKB-KW"/>
</dbReference>
<dbReference type="Gene3D" id="3.40.50.720">
    <property type="entry name" value="NAD(P)-binding Rossmann-like Domain"/>
    <property type="match status" value="1"/>
</dbReference>
<dbReference type="InterPro" id="IPR022663">
    <property type="entry name" value="DapB_C"/>
</dbReference>
<dbReference type="GO" id="GO:0009089">
    <property type="term" value="P:lysine biosynthetic process via diaminopimelate"/>
    <property type="evidence" value="ECO:0007669"/>
    <property type="project" value="InterPro"/>
</dbReference>
<evidence type="ECO:0000256" key="4">
    <source>
        <dbReference type="ARBA" id="ARBA00022915"/>
    </source>
</evidence>